<evidence type="ECO:0000313" key="3">
    <source>
        <dbReference type="Proteomes" id="UP001346869"/>
    </source>
</evidence>
<feature type="region of interest" description="Disordered" evidence="1">
    <location>
        <begin position="22"/>
        <end position="42"/>
    </location>
</feature>
<sequence>MKYEAVSYPNLWLEKMKTDSTDVSVGPQIKGHPGSGQRQPPLTSLSALNVLELESTRQHEERGTFFKYLKGIYTPAQWEVEEHRGVGARLWFRPPKKQNNFNPSDSLIDTIQGETKTELCKHLHIHIQTPVAGGVRL</sequence>
<dbReference type="Proteomes" id="UP001346869">
    <property type="component" value="Unassembled WGS sequence"/>
</dbReference>
<reference evidence="2 3" key="1">
    <citation type="journal article" date="2023" name="Genes (Basel)">
        <title>Chromosome-Level Genome Assembly and Circadian Gene Repertoire of the Patagonia Blennie Eleginops maclovinus-The Closest Ancestral Proxy of Antarctic Cryonotothenioids.</title>
        <authorList>
            <person name="Cheng C.C."/>
            <person name="Rivera-Colon A.G."/>
            <person name="Minhas B.F."/>
            <person name="Wilson L."/>
            <person name="Rayamajhi N."/>
            <person name="Vargas-Chacoff L."/>
            <person name="Catchen J.M."/>
        </authorList>
    </citation>
    <scope>NUCLEOTIDE SEQUENCE [LARGE SCALE GENOMIC DNA]</scope>
    <source>
        <strain evidence="2">JMC-PN-2008</strain>
    </source>
</reference>
<evidence type="ECO:0000256" key="1">
    <source>
        <dbReference type="SAM" id="MobiDB-lite"/>
    </source>
</evidence>
<protein>
    <submittedName>
        <fullName evidence="2">Uncharacterized protein</fullName>
    </submittedName>
</protein>
<reference evidence="2 3" key="2">
    <citation type="journal article" date="2023" name="Mol. Biol. Evol.">
        <title>Genomics of Secondarily Temperate Adaptation in the Only Non-Antarctic Icefish.</title>
        <authorList>
            <person name="Rivera-Colon A.G."/>
            <person name="Rayamajhi N."/>
            <person name="Minhas B.F."/>
            <person name="Madrigal G."/>
            <person name="Bilyk K.T."/>
            <person name="Yoon V."/>
            <person name="Hune M."/>
            <person name="Gregory S."/>
            <person name="Cheng C.H.C."/>
            <person name="Catchen J.M."/>
        </authorList>
    </citation>
    <scope>NUCLEOTIDE SEQUENCE [LARGE SCALE GENOMIC DNA]</scope>
    <source>
        <strain evidence="2">JMC-PN-2008</strain>
    </source>
</reference>
<accession>A0AAN7WWZ9</accession>
<evidence type="ECO:0000313" key="2">
    <source>
        <dbReference type="EMBL" id="KAK5851120.1"/>
    </source>
</evidence>
<proteinExistence type="predicted"/>
<name>A0AAN7WWZ9_ELEMC</name>
<organism evidence="2 3">
    <name type="scientific">Eleginops maclovinus</name>
    <name type="common">Patagonian blennie</name>
    <name type="synonym">Eleginus maclovinus</name>
    <dbReference type="NCBI Taxonomy" id="56733"/>
    <lineage>
        <taxon>Eukaryota</taxon>
        <taxon>Metazoa</taxon>
        <taxon>Chordata</taxon>
        <taxon>Craniata</taxon>
        <taxon>Vertebrata</taxon>
        <taxon>Euteleostomi</taxon>
        <taxon>Actinopterygii</taxon>
        <taxon>Neopterygii</taxon>
        <taxon>Teleostei</taxon>
        <taxon>Neoteleostei</taxon>
        <taxon>Acanthomorphata</taxon>
        <taxon>Eupercaria</taxon>
        <taxon>Perciformes</taxon>
        <taxon>Notothenioidei</taxon>
        <taxon>Eleginopidae</taxon>
        <taxon>Eleginops</taxon>
    </lineage>
</organism>
<keyword evidence="3" id="KW-1185">Reference proteome</keyword>
<comment type="caution">
    <text evidence="2">The sequence shown here is derived from an EMBL/GenBank/DDBJ whole genome shotgun (WGS) entry which is preliminary data.</text>
</comment>
<dbReference type="AlphaFoldDB" id="A0AAN7WWZ9"/>
<gene>
    <name evidence="2" type="ORF">PBY51_001939</name>
</gene>
<dbReference type="EMBL" id="JAUZQC010000022">
    <property type="protein sequence ID" value="KAK5851120.1"/>
    <property type="molecule type" value="Genomic_DNA"/>
</dbReference>